<dbReference type="EMBL" id="LVJZ01000005">
    <property type="protein sequence ID" value="ODB92959.1"/>
    <property type="molecule type" value="Genomic_DNA"/>
</dbReference>
<proteinExistence type="predicted"/>
<dbReference type="STRING" id="1818881.A3196_19090"/>
<dbReference type="CDD" id="cd02142">
    <property type="entry name" value="McbC_SagB-like_oxidoreductase"/>
    <property type="match status" value="1"/>
</dbReference>
<dbReference type="InterPro" id="IPR029479">
    <property type="entry name" value="Nitroreductase"/>
</dbReference>
<dbReference type="PANTHER" id="PTHR42741:SF3">
    <property type="entry name" value="NITROREDUCTASE FAMILY PROTEIN"/>
    <property type="match status" value="1"/>
</dbReference>
<dbReference type="Pfam" id="PF00881">
    <property type="entry name" value="Nitroreductase"/>
    <property type="match status" value="1"/>
</dbReference>
<dbReference type="GO" id="GO:0016491">
    <property type="term" value="F:oxidoreductase activity"/>
    <property type="evidence" value="ECO:0007669"/>
    <property type="project" value="InterPro"/>
</dbReference>
<dbReference type="Gene3D" id="3.40.109.10">
    <property type="entry name" value="NADH Oxidase"/>
    <property type="match status" value="2"/>
</dbReference>
<evidence type="ECO:0000313" key="2">
    <source>
        <dbReference type="EMBL" id="ODB92959.1"/>
    </source>
</evidence>
<evidence type="ECO:0000313" key="3">
    <source>
        <dbReference type="Proteomes" id="UP000094849"/>
    </source>
</evidence>
<dbReference type="PANTHER" id="PTHR42741">
    <property type="entry name" value="NITROREDUCTASE FAMILY PROTEIN"/>
    <property type="match status" value="1"/>
</dbReference>
<accession>A0A1E2UIM3</accession>
<sequence length="541" mass="60879">MIANHSTSTLELVRAYHERTKHHFDRYASGPDFLDWEQQPNPFRQFESAPQIKLPLEFEKLPEPGLNSLSKLQPQLAIKDWGLTEISSLLRFSMGLAAWKVYGPDRWSLRCNPSSGNLHPTETYLLVSGLKSLKDGVYHYAPYPHALELRGETGSAVQSQPQILLAFSSIAWREAWKYGERAYRYVQLDIGHAIGALAYSAAALGCCLQRLPVSRGELAKLLGLDRQEDFKDAEDEYPDLIFRLQEQPDPTADSSRADEIELPTTSQWHGNANRLSQQPSHHWPLIDELEQPLMACPPCRQAPLEESIPAPASVPDQPIHQIILQRRSAQAFNGKSILQQSHFYQILDHCLPRAIEQPWKSWPYQPRIHLLLFVHRVEGLSPGLYLLPRSQQALPWLKQNLDEDFSWQAIEACPAHIPLHQLVSTEVKKAARALSCHQDIAASSFFSLGMLAEFDTALQASGPLAYPELFWEAGLIGQVLYLQAEAHGVRGTGIGCFFDDAVHQIAGVKDSGLQSLYHFTVGEAKPDNRLQTLPAYHHLGR</sequence>
<name>A0A1E2UIM3_9GAMM</name>
<dbReference type="InterPro" id="IPR020051">
    <property type="entry name" value="SagB-type_dehydrogenase"/>
</dbReference>
<protein>
    <recommendedName>
        <fullName evidence="1">Nitroreductase domain-containing protein</fullName>
    </recommendedName>
</protein>
<organism evidence="2 3">
    <name type="scientific">Candidatus Thiodiazotropha endoloripes</name>
    <dbReference type="NCBI Taxonomy" id="1818881"/>
    <lineage>
        <taxon>Bacteria</taxon>
        <taxon>Pseudomonadati</taxon>
        <taxon>Pseudomonadota</taxon>
        <taxon>Gammaproteobacteria</taxon>
        <taxon>Chromatiales</taxon>
        <taxon>Sedimenticolaceae</taxon>
        <taxon>Candidatus Thiodiazotropha</taxon>
    </lineage>
</organism>
<dbReference type="RefSeq" id="WP_069006394.1">
    <property type="nucleotide sequence ID" value="NZ_LVJX01000013.1"/>
</dbReference>
<dbReference type="Proteomes" id="UP000094849">
    <property type="component" value="Unassembled WGS sequence"/>
</dbReference>
<comment type="caution">
    <text evidence="2">The sequence shown here is derived from an EMBL/GenBank/DDBJ whole genome shotgun (WGS) entry which is preliminary data.</text>
</comment>
<gene>
    <name evidence="2" type="ORF">A3196_19090</name>
</gene>
<evidence type="ECO:0000259" key="1">
    <source>
        <dbReference type="Pfam" id="PF00881"/>
    </source>
</evidence>
<keyword evidence="3" id="KW-1185">Reference proteome</keyword>
<dbReference type="AlphaFoldDB" id="A0A1E2UIM3"/>
<dbReference type="NCBIfam" id="TIGR03605">
    <property type="entry name" value="antibiot_sagB"/>
    <property type="match status" value="1"/>
</dbReference>
<dbReference type="SUPFAM" id="SSF55469">
    <property type="entry name" value="FMN-dependent nitroreductase-like"/>
    <property type="match status" value="2"/>
</dbReference>
<reference evidence="2 3" key="1">
    <citation type="submission" date="2016-03" db="EMBL/GenBank/DDBJ databases">
        <title>Chemosynthetic sulphur-oxidizing symbionts of marine invertebrate animals are capable of nitrogen fixation.</title>
        <authorList>
            <person name="Petersen J.M."/>
            <person name="Kemper A."/>
            <person name="Gruber-Vodicka H."/>
            <person name="Cardini U."/>
            <person name="Geest Mvander."/>
            <person name="Kleiner M."/>
            <person name="Bulgheresi S."/>
            <person name="Fussmann M."/>
            <person name="Herbold C."/>
            <person name="Seah B.K.B."/>
            <person name="Antony C.Paul."/>
            <person name="Liu D."/>
            <person name="Belitz A."/>
            <person name="Weber M."/>
        </authorList>
    </citation>
    <scope>NUCLEOTIDE SEQUENCE [LARGE SCALE GENOMIC DNA]</scope>
    <source>
        <strain evidence="2">G_D</strain>
    </source>
</reference>
<dbReference type="InterPro" id="IPR000415">
    <property type="entry name" value="Nitroreductase-like"/>
</dbReference>
<feature type="domain" description="Nitroreductase" evidence="1">
    <location>
        <begin position="411"/>
        <end position="522"/>
    </location>
</feature>